<dbReference type="Gene3D" id="3.40.630.30">
    <property type="match status" value="1"/>
</dbReference>
<dbReference type="InterPro" id="IPR000182">
    <property type="entry name" value="GNAT_dom"/>
</dbReference>
<dbReference type="PROSITE" id="PS51186">
    <property type="entry name" value="GNAT"/>
    <property type="match status" value="1"/>
</dbReference>
<dbReference type="EMBL" id="BAABGL010000036">
    <property type="protein sequence ID" value="GAA4395653.1"/>
    <property type="molecule type" value="Genomic_DNA"/>
</dbReference>
<feature type="domain" description="N-acetyltransferase" evidence="1">
    <location>
        <begin position="159"/>
        <end position="291"/>
    </location>
</feature>
<dbReference type="Proteomes" id="UP001500642">
    <property type="component" value="Unassembled WGS sequence"/>
</dbReference>
<sequence>MRLARLGHEHTDWLSRLTEADPAHHVFLASLLELTRSAQVSSPSGTLYGVFDGDEPVAAYWIGGSIISLGATPRTNALVADMLNSRGRFACSIIGDHRPVIDLQRRLRWGPARSVRADQPFMVADRQPRVAPAAEVRVGDLEDVSEAYAAAVEMFTEEVGFSPVENGSAGYLSKVRSNLASGSTLLYTAERGPDGEPLPRWPAQNSARQVVFKADIGIRSDTAVQIQGVWVHPAFRGRGLAAPGMVAVTGHVRRTVAPVVSLYVNAFNAPALRTYAAAGYSQRGRFATIIY</sequence>
<gene>
    <name evidence="2" type="ORF">GCM10023167_26170</name>
</gene>
<reference evidence="3" key="1">
    <citation type="journal article" date="2019" name="Int. J. Syst. Evol. Microbiol.">
        <title>The Global Catalogue of Microorganisms (GCM) 10K type strain sequencing project: providing services to taxonomists for standard genome sequencing and annotation.</title>
        <authorList>
            <consortium name="The Broad Institute Genomics Platform"/>
            <consortium name="The Broad Institute Genome Sequencing Center for Infectious Disease"/>
            <person name="Wu L."/>
            <person name="Ma J."/>
        </authorList>
    </citation>
    <scope>NUCLEOTIDE SEQUENCE [LARGE SCALE GENOMIC DNA]</scope>
    <source>
        <strain evidence="3">JCM 17808</strain>
    </source>
</reference>
<proteinExistence type="predicted"/>
<protein>
    <submittedName>
        <fullName evidence="2">DUF4081 domain-containing GNAT family N-acetyltransferase</fullName>
    </submittedName>
</protein>
<accession>A0ABP8JT48</accession>
<keyword evidence="3" id="KW-1185">Reference proteome</keyword>
<dbReference type="InterPro" id="IPR025289">
    <property type="entry name" value="DUF4081"/>
</dbReference>
<evidence type="ECO:0000313" key="2">
    <source>
        <dbReference type="EMBL" id="GAA4395653.1"/>
    </source>
</evidence>
<organism evidence="2 3">
    <name type="scientific">Brevibacterium pityocampae</name>
    <dbReference type="NCBI Taxonomy" id="506594"/>
    <lineage>
        <taxon>Bacteria</taxon>
        <taxon>Bacillati</taxon>
        <taxon>Actinomycetota</taxon>
        <taxon>Actinomycetes</taxon>
        <taxon>Micrococcales</taxon>
        <taxon>Brevibacteriaceae</taxon>
        <taxon>Brevibacterium</taxon>
    </lineage>
</organism>
<name>A0ABP8JT48_9MICO</name>
<dbReference type="SUPFAM" id="SSF55729">
    <property type="entry name" value="Acyl-CoA N-acyltransferases (Nat)"/>
    <property type="match status" value="1"/>
</dbReference>
<evidence type="ECO:0000313" key="3">
    <source>
        <dbReference type="Proteomes" id="UP001500642"/>
    </source>
</evidence>
<dbReference type="Pfam" id="PF00583">
    <property type="entry name" value="Acetyltransf_1"/>
    <property type="match status" value="1"/>
</dbReference>
<dbReference type="Pfam" id="PF13312">
    <property type="entry name" value="DUF4081"/>
    <property type="match status" value="1"/>
</dbReference>
<evidence type="ECO:0000259" key="1">
    <source>
        <dbReference type="PROSITE" id="PS51186"/>
    </source>
</evidence>
<comment type="caution">
    <text evidence="2">The sequence shown here is derived from an EMBL/GenBank/DDBJ whole genome shotgun (WGS) entry which is preliminary data.</text>
</comment>
<dbReference type="InterPro" id="IPR016181">
    <property type="entry name" value="Acyl_CoA_acyltransferase"/>
</dbReference>
<dbReference type="RefSeq" id="WP_345032668.1">
    <property type="nucleotide sequence ID" value="NZ_BAABGL010000036.1"/>
</dbReference>